<dbReference type="InterPro" id="IPR003439">
    <property type="entry name" value="ABC_transporter-like_ATP-bd"/>
</dbReference>
<dbReference type="EC" id="7.6.2.9" evidence="4"/>
<feature type="compositionally biased region" description="Low complexity" evidence="5">
    <location>
        <begin position="364"/>
        <end position="379"/>
    </location>
</feature>
<evidence type="ECO:0000256" key="4">
    <source>
        <dbReference type="ARBA" id="ARBA00066388"/>
    </source>
</evidence>
<keyword evidence="3 7" id="KW-0067">ATP-binding</keyword>
<dbReference type="EMBL" id="FNKB01000001">
    <property type="protein sequence ID" value="SDQ23599.1"/>
    <property type="molecule type" value="Genomic_DNA"/>
</dbReference>
<dbReference type="InterPro" id="IPR027417">
    <property type="entry name" value="P-loop_NTPase"/>
</dbReference>
<evidence type="ECO:0000256" key="1">
    <source>
        <dbReference type="ARBA" id="ARBA00022448"/>
    </source>
</evidence>
<keyword evidence="1" id="KW-0813">Transport</keyword>
<dbReference type="SMART" id="SM00382">
    <property type="entry name" value="AAA"/>
    <property type="match status" value="1"/>
</dbReference>
<dbReference type="PROSITE" id="PS00211">
    <property type="entry name" value="ABC_TRANSPORTER_1"/>
    <property type="match status" value="1"/>
</dbReference>
<dbReference type="Gene3D" id="3.40.50.300">
    <property type="entry name" value="P-loop containing nucleotide triphosphate hydrolases"/>
    <property type="match status" value="1"/>
</dbReference>
<protein>
    <recommendedName>
        <fullName evidence="4">ABC-type quaternary amine transporter</fullName>
        <ecNumber evidence="4">7.6.2.9</ecNumber>
    </recommendedName>
</protein>
<name>A0A1H0Z812_9MICO</name>
<reference evidence="7 8" key="1">
    <citation type="submission" date="2016-10" db="EMBL/GenBank/DDBJ databases">
        <authorList>
            <person name="de Groot N.N."/>
        </authorList>
    </citation>
    <scope>NUCLEOTIDE SEQUENCE [LARGE SCALE GENOMIC DNA]</scope>
    <source>
        <strain evidence="7 8">DSM 22788</strain>
    </source>
</reference>
<dbReference type="eggNOG" id="COG3842">
    <property type="taxonomic scope" value="Bacteria"/>
</dbReference>
<feature type="region of interest" description="Disordered" evidence="5">
    <location>
        <begin position="364"/>
        <end position="414"/>
    </location>
</feature>
<accession>A0A1H0Z812</accession>
<dbReference type="Pfam" id="PF00005">
    <property type="entry name" value="ABC_tran"/>
    <property type="match status" value="1"/>
</dbReference>
<dbReference type="OrthoDB" id="4395244at2"/>
<dbReference type="RefSeq" id="WP_083351988.1">
    <property type="nucleotide sequence ID" value="NZ_FNKB01000001.1"/>
</dbReference>
<dbReference type="FunFam" id="3.40.50.300:FF:000425">
    <property type="entry name" value="Probable ABC transporter, ATP-binding subunit"/>
    <property type="match status" value="1"/>
</dbReference>
<gene>
    <name evidence="7" type="ORF">SAMN04488565_1528</name>
</gene>
<dbReference type="PANTHER" id="PTHR42781">
    <property type="entry name" value="SPERMIDINE/PUTRESCINE IMPORT ATP-BINDING PROTEIN POTA"/>
    <property type="match status" value="1"/>
</dbReference>
<dbReference type="GO" id="GO:0016887">
    <property type="term" value="F:ATP hydrolysis activity"/>
    <property type="evidence" value="ECO:0007669"/>
    <property type="project" value="InterPro"/>
</dbReference>
<feature type="compositionally biased region" description="Low complexity" evidence="5">
    <location>
        <begin position="395"/>
        <end position="414"/>
    </location>
</feature>
<dbReference type="PANTHER" id="PTHR42781:SF4">
    <property type="entry name" value="SPERMIDINE_PUTRESCINE IMPORT ATP-BINDING PROTEIN POTA"/>
    <property type="match status" value="1"/>
</dbReference>
<organism evidence="7 8">
    <name type="scientific">Leucobacter chromiiresistens</name>
    <dbReference type="NCBI Taxonomy" id="1079994"/>
    <lineage>
        <taxon>Bacteria</taxon>
        <taxon>Bacillati</taxon>
        <taxon>Actinomycetota</taxon>
        <taxon>Actinomycetes</taxon>
        <taxon>Micrococcales</taxon>
        <taxon>Microbacteriaceae</taxon>
        <taxon>Leucobacter</taxon>
    </lineage>
</organism>
<dbReference type="InterPro" id="IPR050093">
    <property type="entry name" value="ABC_SmlMolc_Importer"/>
</dbReference>
<evidence type="ECO:0000256" key="3">
    <source>
        <dbReference type="ARBA" id="ARBA00022840"/>
    </source>
</evidence>
<dbReference type="STRING" id="1079994.SAMN04488565_1528"/>
<dbReference type="GO" id="GO:0015418">
    <property type="term" value="F:ABC-type quaternary ammonium compound transporting activity"/>
    <property type="evidence" value="ECO:0007669"/>
    <property type="project" value="UniProtKB-EC"/>
</dbReference>
<dbReference type="PROSITE" id="PS50893">
    <property type="entry name" value="ABC_TRANSPORTER_2"/>
    <property type="match status" value="1"/>
</dbReference>
<dbReference type="SUPFAM" id="SSF52540">
    <property type="entry name" value="P-loop containing nucleoside triphosphate hydrolases"/>
    <property type="match status" value="1"/>
</dbReference>
<evidence type="ECO:0000313" key="7">
    <source>
        <dbReference type="EMBL" id="SDQ23599.1"/>
    </source>
</evidence>
<dbReference type="AlphaFoldDB" id="A0A1H0Z812"/>
<dbReference type="InterPro" id="IPR003593">
    <property type="entry name" value="AAA+_ATPase"/>
</dbReference>
<keyword evidence="2" id="KW-0547">Nucleotide-binding</keyword>
<dbReference type="Proteomes" id="UP000182690">
    <property type="component" value="Unassembled WGS sequence"/>
</dbReference>
<feature type="compositionally biased region" description="Gly residues" evidence="5">
    <location>
        <begin position="380"/>
        <end position="394"/>
    </location>
</feature>
<sequence>MSSVALESVSLAYPGGHLGLADVDLRIGDGEFIALVGPSGSGKTTLLRTVAGFIAPTAGTVRIGDAVVASPGRSVEPERRGLGMVFQQHAVWPHWNVGRNIEYPLRRAGVGRAERRRRVAEALDLVGLPGAERRNPATLSGGQRQRVAIARAIVARPRVLLLDEALSALDEPLRDRLRLELRALTRELGLTVVHVTHDRSEALALADRVVVVDGGRIQQVGTPAELLERPASAFVAEFVSDAAILRGSLDAAGFRADGHPFALDGARIDGAAGMARAAGMTRGAGTASGAGIAVDLAVQPEHVRAIPDPSGPATVTSSLFGRSGDDLVLDWHGLAIRSRAQGVRCPAGTRVRVEIERAAAFRAGAAGAEPGAARSAGAGARNGGADGAEGGAPSGGPDADPAPGAPRRPVSVGA</sequence>
<evidence type="ECO:0000259" key="6">
    <source>
        <dbReference type="PROSITE" id="PS50893"/>
    </source>
</evidence>
<evidence type="ECO:0000256" key="2">
    <source>
        <dbReference type="ARBA" id="ARBA00022741"/>
    </source>
</evidence>
<proteinExistence type="predicted"/>
<feature type="domain" description="ABC transporter" evidence="6">
    <location>
        <begin position="4"/>
        <end position="239"/>
    </location>
</feature>
<dbReference type="GO" id="GO:0005524">
    <property type="term" value="F:ATP binding"/>
    <property type="evidence" value="ECO:0007669"/>
    <property type="project" value="UniProtKB-KW"/>
</dbReference>
<dbReference type="InterPro" id="IPR017871">
    <property type="entry name" value="ABC_transporter-like_CS"/>
</dbReference>
<evidence type="ECO:0000313" key="8">
    <source>
        <dbReference type="Proteomes" id="UP000182690"/>
    </source>
</evidence>
<evidence type="ECO:0000256" key="5">
    <source>
        <dbReference type="SAM" id="MobiDB-lite"/>
    </source>
</evidence>